<accession>A0A1B0WMP3</accession>
<evidence type="ECO:0000259" key="1">
    <source>
        <dbReference type="Pfam" id="PF00176"/>
    </source>
</evidence>
<sequence length="407" mass="48134">MLNLLPQQIEVKTKHLTNKAGALFMKPGTGKTRPTIELVNSVKDVDLVVWVGPLRSIKPKYGLPSIIDEINKWGGFNCQNVVYMGIETLQSSDRAYLQLYKQISTAWRCFLVVDESIKMKNFDAKRTQRMLTLSQMVEYKLILNGTPITKNLLDLWSQIHFLSPLILRMDYAEFKNTFLKYTTITKHLSGRKSYTKEFITGIENIPYLYSLIGEYIFECDLNLDIKQVWNNYNYILCDENKQEYEELKTKFLDNKTLEEKNNNIFLEMTQKMQHIYCCTPNKFEVLREHFKKYPEEKHIIFCKFIKSQEEVKKAFPKATVLSYQKESMSLNLQNYPYTIFWDKNFDWGLREQGTFRNYRTGNLEDCYYWDMTGDVGLEVLFDKNVSAKTNMVDYFKKVGRENLKKEL</sequence>
<keyword evidence="3" id="KW-1185">Reference proteome</keyword>
<dbReference type="EMBL" id="KU599888">
    <property type="protein sequence ID" value="ANB41000.1"/>
    <property type="molecule type" value="Genomic_DNA"/>
</dbReference>
<protein>
    <recommendedName>
        <fullName evidence="1">SNF2 N-terminal domain-containing protein</fullName>
    </recommendedName>
</protein>
<dbReference type="InterPro" id="IPR038718">
    <property type="entry name" value="SNF2-like_sf"/>
</dbReference>
<evidence type="ECO:0000313" key="3">
    <source>
        <dbReference type="Proteomes" id="UP000225447"/>
    </source>
</evidence>
<dbReference type="GeneID" id="40067809"/>
<reference evidence="2 3" key="1">
    <citation type="submission" date="2016-01" db="EMBL/GenBank/DDBJ databases">
        <title>Molecular aspects and genomic diversity of bacteriophages-specific to fish pathogen Flavobacterium psychrophilum.</title>
        <authorList>
            <person name="Castillo D."/>
            <person name="Middelboe M."/>
        </authorList>
    </citation>
    <scope>NUCLEOTIDE SEQUENCE [LARGE SCALE GENOMIC DNA]</scope>
</reference>
<dbReference type="GO" id="GO:0005524">
    <property type="term" value="F:ATP binding"/>
    <property type="evidence" value="ECO:0007669"/>
    <property type="project" value="InterPro"/>
</dbReference>
<dbReference type="Proteomes" id="UP000225447">
    <property type="component" value="Segment"/>
</dbReference>
<name>A0A1B0WMP3_9CAUD</name>
<dbReference type="Gene3D" id="3.40.50.300">
    <property type="entry name" value="P-loop containing nucleotide triphosphate hydrolases"/>
    <property type="match status" value="1"/>
</dbReference>
<dbReference type="InterPro" id="IPR000330">
    <property type="entry name" value="SNF2_N"/>
</dbReference>
<dbReference type="RefSeq" id="YP_009592336.1">
    <property type="nucleotide sequence ID" value="NC_041859.1"/>
</dbReference>
<feature type="domain" description="SNF2 N-terminal" evidence="1">
    <location>
        <begin position="77"/>
        <end position="199"/>
    </location>
</feature>
<evidence type="ECO:0000313" key="2">
    <source>
        <dbReference type="EMBL" id="ANB41000.1"/>
    </source>
</evidence>
<proteinExistence type="predicted"/>
<dbReference type="KEGG" id="vg:40067809"/>
<dbReference type="Pfam" id="PF00176">
    <property type="entry name" value="SNF2-rel_dom"/>
    <property type="match status" value="1"/>
</dbReference>
<dbReference type="SUPFAM" id="SSF52540">
    <property type="entry name" value="P-loop containing nucleoside triphosphate hydrolases"/>
    <property type="match status" value="2"/>
</dbReference>
<organism evidence="2 3">
    <name type="scientific">Flavobacterium phage 23T</name>
    <dbReference type="NCBI Taxonomy" id="1814279"/>
    <lineage>
        <taxon>Viruses</taxon>
        <taxon>Duplodnaviria</taxon>
        <taxon>Heunggongvirae</taxon>
        <taxon>Uroviricota</taxon>
        <taxon>Caudoviricetes</taxon>
        <taxon>Duneviridae</taxon>
        <taxon>Unahavirus</taxon>
        <taxon>Unahavirus uv23T</taxon>
    </lineage>
</organism>
<dbReference type="InterPro" id="IPR027417">
    <property type="entry name" value="P-loop_NTPase"/>
</dbReference>
<dbReference type="Gene3D" id="3.40.50.10810">
    <property type="entry name" value="Tandem AAA-ATPase domain"/>
    <property type="match status" value="1"/>
</dbReference>